<dbReference type="PANTHER" id="PTHR12558">
    <property type="entry name" value="CELL DIVISION CYCLE 16,23,27"/>
    <property type="match status" value="1"/>
</dbReference>
<evidence type="ECO:0000313" key="3">
    <source>
        <dbReference type="Proteomes" id="UP000635278"/>
    </source>
</evidence>
<comment type="caution">
    <text evidence="2">The sequence shown here is derived from an EMBL/GenBank/DDBJ whole genome shotgun (WGS) entry which is preliminary data.</text>
</comment>
<keyword evidence="1" id="KW-0802">TPR repeat</keyword>
<feature type="repeat" description="TPR" evidence="1">
    <location>
        <begin position="139"/>
        <end position="172"/>
    </location>
</feature>
<dbReference type="SMART" id="SM00028">
    <property type="entry name" value="TPR"/>
    <property type="match status" value="2"/>
</dbReference>
<accession>A0ABX0JQ19</accession>
<dbReference type="InterPro" id="IPR019734">
    <property type="entry name" value="TPR_rpt"/>
</dbReference>
<dbReference type="Pfam" id="PF13181">
    <property type="entry name" value="TPR_8"/>
    <property type="match status" value="1"/>
</dbReference>
<dbReference type="PROSITE" id="PS50005">
    <property type="entry name" value="TPR"/>
    <property type="match status" value="1"/>
</dbReference>
<evidence type="ECO:0000313" key="2">
    <source>
        <dbReference type="EMBL" id="NHN84868.1"/>
    </source>
</evidence>
<keyword evidence="3" id="KW-1185">Reference proteome</keyword>
<dbReference type="InterPro" id="IPR011717">
    <property type="entry name" value="TPR-4"/>
</dbReference>
<protein>
    <submittedName>
        <fullName evidence="2">Tetratricopeptide repeat protein</fullName>
    </submittedName>
</protein>
<gene>
    <name evidence="2" type="ORF">GOB93_09470</name>
</gene>
<dbReference type="InterPro" id="IPR011990">
    <property type="entry name" value="TPR-like_helical_dom_sf"/>
</dbReference>
<reference evidence="2 3" key="1">
    <citation type="journal article" date="2020" name="Int. J. Syst. Evol. Microbiol.">
        <title>Novel acetic acid bacteria from cider fermentations: Acetobacter conturbans sp. nov. and Acetobacter fallax sp. nov.</title>
        <authorList>
            <person name="Sombolestani A.S."/>
            <person name="Cleenwerck I."/>
            <person name="Cnockaert M."/>
            <person name="Borremans W."/>
            <person name="Wieme A.D."/>
            <person name="De Vuyst L."/>
            <person name="Vandamme P."/>
        </authorList>
    </citation>
    <scope>NUCLEOTIDE SEQUENCE [LARGE SCALE GENOMIC DNA]</scope>
    <source>
        <strain evidence="2 3">LMG 30640</strain>
    </source>
</reference>
<evidence type="ECO:0000256" key="1">
    <source>
        <dbReference type="PROSITE-ProRule" id="PRU00339"/>
    </source>
</evidence>
<dbReference type="PANTHER" id="PTHR12558:SF13">
    <property type="entry name" value="CELL DIVISION CYCLE PROTEIN 27 HOMOLOG"/>
    <property type="match status" value="1"/>
</dbReference>
<dbReference type="Pfam" id="PF13428">
    <property type="entry name" value="TPR_14"/>
    <property type="match status" value="1"/>
</dbReference>
<dbReference type="EMBL" id="WOTB01000010">
    <property type="protein sequence ID" value="NHN84868.1"/>
    <property type="molecule type" value="Genomic_DNA"/>
</dbReference>
<dbReference type="Pfam" id="PF07721">
    <property type="entry name" value="TPR_4"/>
    <property type="match status" value="1"/>
</dbReference>
<proteinExistence type="predicted"/>
<sequence>MMVSEIFIKMRDYLSSVVLVAGVLGLCSCAHPANTAALEKQLAVYDIEIKNGEAIKIISDLNRLNYENPDNPEILLRLADLNASLGRNNAAVQLYKKCLAQSPDLRDAWRGLVKIYLKSEPGQALSLLEKMKTLYPGDAEILNDYGVALDLNGRYIEAQNVYATAINLDPTLISAEVNLGLSMALSGQKEKGLALIRPYAQAADATPRTRENYAVALIANGRTDEARAVLSDYMPPAAVPGMLQKLTDFLKVHNSG</sequence>
<dbReference type="Gene3D" id="1.25.40.10">
    <property type="entry name" value="Tetratricopeptide repeat domain"/>
    <property type="match status" value="1"/>
</dbReference>
<organism evidence="2 3">
    <name type="scientific">Acetobacter musti</name>
    <dbReference type="NCBI Taxonomy" id="864732"/>
    <lineage>
        <taxon>Bacteria</taxon>
        <taxon>Pseudomonadati</taxon>
        <taxon>Pseudomonadota</taxon>
        <taxon>Alphaproteobacteria</taxon>
        <taxon>Acetobacterales</taxon>
        <taxon>Acetobacteraceae</taxon>
        <taxon>Acetobacter</taxon>
    </lineage>
</organism>
<name>A0ABX0JQ19_9PROT</name>
<dbReference type="SUPFAM" id="SSF48452">
    <property type="entry name" value="TPR-like"/>
    <property type="match status" value="1"/>
</dbReference>
<dbReference type="Proteomes" id="UP000635278">
    <property type="component" value="Unassembled WGS sequence"/>
</dbReference>